<proteinExistence type="predicted"/>
<evidence type="ECO:0000313" key="2">
    <source>
        <dbReference type="Proteomes" id="UP000029643"/>
    </source>
</evidence>
<name>A0A090WY86_9FLAO</name>
<comment type="caution">
    <text evidence="1">The sequence shown here is derived from an EMBL/GenBank/DDBJ whole genome shotgun (WGS) entry which is preliminary data.</text>
</comment>
<dbReference type="Pfam" id="PF09224">
    <property type="entry name" value="DUF1961"/>
    <property type="match status" value="1"/>
</dbReference>
<dbReference type="Gene3D" id="2.60.120.200">
    <property type="match status" value="1"/>
</dbReference>
<sequence>MVFYSAFLVVQTKKKRNTKWSKKELLFEDSGVSNWKQNWMLDGERAKVINSSKGMELIAGAEHGDDTCHTVLWTKKSFEGNIAIEYDYTRTDTTTRCVNIIYFLATGKGDAEYPKDIALWNNKRVVPHMSTYIKNMNTYHISYAAFDANTYSKGDDYIRLRRYNPKLIGFEGTNIPEDYFKTGLFKPNVTYHIELSKFNNTIEMFIQNKTTPEEQLTCKWDVSKFPNCESGRIGLRHMYTRSSTYKNFKVWSLN</sequence>
<dbReference type="Proteomes" id="UP000029643">
    <property type="component" value="Unassembled WGS sequence"/>
</dbReference>
<reference evidence="1 2" key="1">
    <citation type="journal article" date="2014" name="Genome Announc.">
        <title>Draft Genome Sequences of Marine Flavobacterium Algibacter lectus Strains SS8 and NR4.</title>
        <authorList>
            <person name="Takatani N."/>
            <person name="Nakanishi M."/>
            <person name="Meirelles P."/>
            <person name="Mino S."/>
            <person name="Suda W."/>
            <person name="Oshima K."/>
            <person name="Hattori M."/>
            <person name="Ohkuma M."/>
            <person name="Hosokawa M."/>
            <person name="Miyashita K."/>
            <person name="Thompson F.L."/>
            <person name="Niwa A."/>
            <person name="Sawabe T."/>
            <person name="Sawabe T."/>
        </authorList>
    </citation>
    <scope>NUCLEOTIDE SEQUENCE [LARGE SCALE GENOMIC DNA]</scope>
    <source>
        <strain evidence="2">JCM19274</strain>
    </source>
</reference>
<dbReference type="EMBL" id="BBNU01000021">
    <property type="protein sequence ID" value="GAL82050.1"/>
    <property type="molecule type" value="Genomic_DNA"/>
</dbReference>
<protein>
    <submittedName>
        <fullName evidence="1">Uncharacterized protein</fullName>
    </submittedName>
</protein>
<evidence type="ECO:0000313" key="1">
    <source>
        <dbReference type="EMBL" id="GAL82050.1"/>
    </source>
</evidence>
<dbReference type="AlphaFoldDB" id="A0A090WY86"/>
<gene>
    <name evidence="1" type="ORF">JCM19274_2761</name>
</gene>
<dbReference type="InterPro" id="IPR015305">
    <property type="entry name" value="DUF1961"/>
</dbReference>
<organism evidence="1 2">
    <name type="scientific">Algibacter lectus</name>
    <dbReference type="NCBI Taxonomy" id="221126"/>
    <lineage>
        <taxon>Bacteria</taxon>
        <taxon>Pseudomonadati</taxon>
        <taxon>Bacteroidota</taxon>
        <taxon>Flavobacteriia</taxon>
        <taxon>Flavobacteriales</taxon>
        <taxon>Flavobacteriaceae</taxon>
        <taxon>Algibacter</taxon>
    </lineage>
</organism>
<accession>A0A090WY86</accession>